<dbReference type="Pfam" id="PF01204">
    <property type="entry name" value="Trehalase"/>
    <property type="match status" value="1"/>
</dbReference>
<comment type="caution">
    <text evidence="6">The sequence shown here is derived from an EMBL/GenBank/DDBJ whole genome shotgun (WGS) entry which is preliminary data.</text>
</comment>
<dbReference type="OrthoDB" id="3542292at2759"/>
<dbReference type="EC" id="3.2.1.28" evidence="4"/>
<name>A0A507BYP4_9FUNG</name>
<dbReference type="Gene3D" id="1.50.10.10">
    <property type="match status" value="1"/>
</dbReference>
<reference evidence="6 7" key="1">
    <citation type="journal article" date="2019" name="Sci. Rep.">
        <title>Comparative genomics of chytrid fungi reveal insights into the obligate biotrophic and pathogenic lifestyle of Synchytrium endobioticum.</title>
        <authorList>
            <person name="van de Vossenberg B.T.L.H."/>
            <person name="Warris S."/>
            <person name="Nguyen H.D.T."/>
            <person name="van Gent-Pelzer M.P.E."/>
            <person name="Joly D.L."/>
            <person name="van de Geest H.C."/>
            <person name="Bonants P.J.M."/>
            <person name="Smith D.S."/>
            <person name="Levesque C.A."/>
            <person name="van der Lee T.A.J."/>
        </authorList>
    </citation>
    <scope>NUCLEOTIDE SEQUENCE [LARGE SCALE GENOMIC DNA]</scope>
    <source>
        <strain evidence="6 7">JEL517</strain>
    </source>
</reference>
<keyword evidence="7" id="KW-1185">Reference proteome</keyword>
<keyword evidence="3 4" id="KW-0326">Glycosidase</keyword>
<dbReference type="PANTHER" id="PTHR23403">
    <property type="entry name" value="TREHALASE"/>
    <property type="match status" value="1"/>
</dbReference>
<dbReference type="STRING" id="1806994.A0A507BYP4"/>
<feature type="signal peptide" evidence="5">
    <location>
        <begin position="1"/>
        <end position="17"/>
    </location>
</feature>
<dbReference type="PRINTS" id="PR00744">
    <property type="entry name" value="GLHYDRLASE37"/>
</dbReference>
<gene>
    <name evidence="6" type="ORF">SmJEL517_g04650</name>
</gene>
<protein>
    <recommendedName>
        <fullName evidence="4">Trehalase</fullName>
        <ecNumber evidence="4">3.2.1.28</ecNumber>
    </recommendedName>
    <alternativeName>
        <fullName evidence="4">Alpha-trehalose glucohydrolase</fullName>
    </alternativeName>
</protein>
<evidence type="ECO:0000256" key="2">
    <source>
        <dbReference type="ARBA" id="ARBA00022801"/>
    </source>
</evidence>
<evidence type="ECO:0000256" key="3">
    <source>
        <dbReference type="ARBA" id="ARBA00023295"/>
    </source>
</evidence>
<accession>A0A507BYP4</accession>
<dbReference type="AlphaFoldDB" id="A0A507BYP4"/>
<organism evidence="6 7">
    <name type="scientific">Synchytrium microbalum</name>
    <dbReference type="NCBI Taxonomy" id="1806994"/>
    <lineage>
        <taxon>Eukaryota</taxon>
        <taxon>Fungi</taxon>
        <taxon>Fungi incertae sedis</taxon>
        <taxon>Chytridiomycota</taxon>
        <taxon>Chytridiomycota incertae sedis</taxon>
        <taxon>Chytridiomycetes</taxon>
        <taxon>Synchytriales</taxon>
        <taxon>Synchytriaceae</taxon>
        <taxon>Synchytrium</taxon>
    </lineage>
</organism>
<dbReference type="InterPro" id="IPR001661">
    <property type="entry name" value="Glyco_hydro_37"/>
</dbReference>
<dbReference type="PROSITE" id="PS00928">
    <property type="entry name" value="TREHALASE_2"/>
    <property type="match status" value="1"/>
</dbReference>
<dbReference type="InterPro" id="IPR018232">
    <property type="entry name" value="Glyco_hydro_37_CS"/>
</dbReference>
<comment type="similarity">
    <text evidence="1 4">Belongs to the glycosyl hydrolase 37 family.</text>
</comment>
<evidence type="ECO:0000313" key="6">
    <source>
        <dbReference type="EMBL" id="TPX32231.1"/>
    </source>
</evidence>
<sequence>MSPLMLLIAMVSISSSAVPTSSISASKVLYTQGQILDVIQRSGLFAGFVDAPTKRPLEQVLRSFQQVSQSSPSSLSSFLNENFAASGSDVVPARMNYPAQPSFLKGVQDSKLRDWAKQIHHIWPKLARKWTGLLCDGCVSSFDPAVSRQFVVPGGMFEEQYYWDTYFTTEGLLLSEAYDMSKDMLLNFLDMLAVHGFVPNGSRTYYLNRSQPPFLILTIARFLEFQSFDELNTTLLEQELTYWSTRPKRVEFGKSKGYLSRYFVTADSPRPEAYNLDLNVSALATSIPPAELFSELATGAETGWDFSSRWIPGPVSNSSMENLARQQPTKVIPIDLNSILLLSERSLASIFKGRGNRAKCIEYSKLGNQRELTIKSQLCDQSLRCGDLNIETGKLRLEPYSSEQYFAVWAGIFSCEGARRMISDIEYSLEMWKGGLPVTRESSGLQWDFPNVWAPLQYVAIQAMIQIEAQCPHLASDAKRAQLHVAQAFVTTAFCAWTKQRDLTGEGVFYENFDATAIGSSGYGAEYSPQVGFGWTNGVLLWMMNEYSQNLSVSAKTCPNM</sequence>
<keyword evidence="2 4" id="KW-0378">Hydrolase</keyword>
<keyword evidence="5" id="KW-0732">Signal</keyword>
<dbReference type="RefSeq" id="XP_031023481.1">
    <property type="nucleotide sequence ID" value="XM_031170578.1"/>
</dbReference>
<dbReference type="EMBL" id="QEAO01000033">
    <property type="protein sequence ID" value="TPX32231.1"/>
    <property type="molecule type" value="Genomic_DNA"/>
</dbReference>
<proteinExistence type="inferred from homology"/>
<dbReference type="GO" id="GO:0004555">
    <property type="term" value="F:alpha,alpha-trehalase activity"/>
    <property type="evidence" value="ECO:0007669"/>
    <property type="project" value="UniProtKB-EC"/>
</dbReference>
<comment type="catalytic activity">
    <reaction evidence="4">
        <text>alpha,alpha-trehalose + H2O = alpha-D-glucose + beta-D-glucose</text>
        <dbReference type="Rhea" id="RHEA:32675"/>
        <dbReference type="ChEBI" id="CHEBI:15377"/>
        <dbReference type="ChEBI" id="CHEBI:15903"/>
        <dbReference type="ChEBI" id="CHEBI:16551"/>
        <dbReference type="ChEBI" id="CHEBI:17925"/>
        <dbReference type="EC" id="3.2.1.28"/>
    </reaction>
</comment>
<dbReference type="SUPFAM" id="SSF48208">
    <property type="entry name" value="Six-hairpin glycosidases"/>
    <property type="match status" value="1"/>
</dbReference>
<dbReference type="GeneID" id="42005875"/>
<evidence type="ECO:0000313" key="7">
    <source>
        <dbReference type="Proteomes" id="UP000319731"/>
    </source>
</evidence>
<dbReference type="InterPro" id="IPR012341">
    <property type="entry name" value="6hp_glycosidase-like_sf"/>
</dbReference>
<dbReference type="Proteomes" id="UP000319731">
    <property type="component" value="Unassembled WGS sequence"/>
</dbReference>
<dbReference type="InterPro" id="IPR008928">
    <property type="entry name" value="6-hairpin_glycosidase_sf"/>
</dbReference>
<feature type="chain" id="PRO_5021252559" description="Trehalase" evidence="5">
    <location>
        <begin position="18"/>
        <end position="561"/>
    </location>
</feature>
<evidence type="ECO:0000256" key="5">
    <source>
        <dbReference type="SAM" id="SignalP"/>
    </source>
</evidence>
<dbReference type="PANTHER" id="PTHR23403:SF1">
    <property type="entry name" value="TREHALASE"/>
    <property type="match status" value="1"/>
</dbReference>
<dbReference type="GO" id="GO:0005993">
    <property type="term" value="P:trehalose catabolic process"/>
    <property type="evidence" value="ECO:0007669"/>
    <property type="project" value="TreeGrafter"/>
</dbReference>
<evidence type="ECO:0000256" key="4">
    <source>
        <dbReference type="RuleBase" id="RU361180"/>
    </source>
</evidence>
<evidence type="ECO:0000256" key="1">
    <source>
        <dbReference type="ARBA" id="ARBA00005615"/>
    </source>
</evidence>